<evidence type="ECO:0008006" key="3">
    <source>
        <dbReference type="Google" id="ProtNLM"/>
    </source>
</evidence>
<evidence type="ECO:0000313" key="1">
    <source>
        <dbReference type="EMBL" id="BBM87215.1"/>
    </source>
</evidence>
<dbReference type="KEGG" id="uam:UABAM_05618"/>
<dbReference type="RefSeq" id="WP_151971242.1">
    <property type="nucleotide sequence ID" value="NZ_AP019860.1"/>
</dbReference>
<dbReference type="EMBL" id="AP019860">
    <property type="protein sequence ID" value="BBM87215.1"/>
    <property type="molecule type" value="Genomic_DNA"/>
</dbReference>
<keyword evidence="2" id="KW-1185">Reference proteome</keyword>
<reference evidence="1 2" key="1">
    <citation type="submission" date="2019-08" db="EMBL/GenBank/DDBJ databases">
        <title>Complete genome sequence of Candidatus Uab amorphum.</title>
        <authorList>
            <person name="Shiratori T."/>
            <person name="Suzuki S."/>
            <person name="Kakizawa Y."/>
            <person name="Ishida K."/>
        </authorList>
    </citation>
    <scope>NUCLEOTIDE SEQUENCE [LARGE SCALE GENOMIC DNA]</scope>
    <source>
        <strain evidence="1 2">SRT547</strain>
    </source>
</reference>
<evidence type="ECO:0000313" key="2">
    <source>
        <dbReference type="Proteomes" id="UP000326354"/>
    </source>
</evidence>
<proteinExistence type="predicted"/>
<organism evidence="1 2">
    <name type="scientific">Uabimicrobium amorphum</name>
    <dbReference type="NCBI Taxonomy" id="2596890"/>
    <lineage>
        <taxon>Bacteria</taxon>
        <taxon>Pseudomonadati</taxon>
        <taxon>Planctomycetota</taxon>
        <taxon>Candidatus Uabimicrobiia</taxon>
        <taxon>Candidatus Uabimicrobiales</taxon>
        <taxon>Candidatus Uabimicrobiaceae</taxon>
        <taxon>Candidatus Uabimicrobium</taxon>
    </lineage>
</organism>
<sequence>MWQKKISHLFNILGQLSPYSQVTVESLAKEYKMSPKDVRKDVNIIIAANLGVFMEDDKIRISKYGYKRIRSWILS</sequence>
<dbReference type="AlphaFoldDB" id="A0A5S9F5U4"/>
<gene>
    <name evidence="1" type="ORF">UABAM_05618</name>
</gene>
<accession>A0A5S9F5U4</accession>
<dbReference type="OrthoDB" id="9767131at2"/>
<protein>
    <recommendedName>
        <fullName evidence="3">Helix-turn-helix type 11 domain-containing protein</fullName>
    </recommendedName>
</protein>
<dbReference type="Proteomes" id="UP000326354">
    <property type="component" value="Chromosome"/>
</dbReference>
<name>A0A5S9F5U4_UABAM</name>